<dbReference type="GO" id="GO:0006412">
    <property type="term" value="P:translation"/>
    <property type="evidence" value="ECO:0007669"/>
    <property type="project" value="InterPro"/>
</dbReference>
<dbReference type="GeneID" id="102517053"/>
<keyword evidence="9" id="KW-1185">Reference proteome</keyword>
<organism evidence="9 10">
    <name type="scientific">Camelus ferus</name>
    <name type="common">Wild bactrian camel</name>
    <name type="synonym">Camelus bactrianus ferus</name>
    <dbReference type="NCBI Taxonomy" id="419612"/>
    <lineage>
        <taxon>Eukaryota</taxon>
        <taxon>Metazoa</taxon>
        <taxon>Chordata</taxon>
        <taxon>Craniata</taxon>
        <taxon>Vertebrata</taxon>
        <taxon>Euteleostomi</taxon>
        <taxon>Mammalia</taxon>
        <taxon>Eutheria</taxon>
        <taxon>Laurasiatheria</taxon>
        <taxon>Artiodactyla</taxon>
        <taxon>Tylopoda</taxon>
        <taxon>Camelidae</taxon>
        <taxon>Camelus</taxon>
    </lineage>
</organism>
<evidence type="ECO:0000256" key="5">
    <source>
        <dbReference type="ARBA" id="ARBA00035161"/>
    </source>
</evidence>
<evidence type="ECO:0000256" key="2">
    <source>
        <dbReference type="ARBA" id="ARBA00005657"/>
    </source>
</evidence>
<keyword evidence="3 8" id="KW-0689">Ribosomal protein</keyword>
<dbReference type="KEGG" id="cfr:102517053"/>
<evidence type="ECO:0000313" key="10">
    <source>
        <dbReference type="RefSeq" id="XP_032322493.1"/>
    </source>
</evidence>
<dbReference type="InterPro" id="IPR012340">
    <property type="entry name" value="NA-bd_OB-fold"/>
</dbReference>
<dbReference type="PIRSF" id="PIRSF002133">
    <property type="entry name" value="Ribosomal_S12/S23"/>
    <property type="match status" value="1"/>
</dbReference>
<dbReference type="GO" id="GO:1990904">
    <property type="term" value="C:ribonucleoprotein complex"/>
    <property type="evidence" value="ECO:0007669"/>
    <property type="project" value="UniProtKB-KW"/>
</dbReference>
<dbReference type="PANTHER" id="PTHR11652">
    <property type="entry name" value="30S RIBOSOMAL PROTEIN S12 FAMILY MEMBER"/>
    <property type="match status" value="1"/>
</dbReference>
<evidence type="ECO:0000256" key="6">
    <source>
        <dbReference type="ARBA" id="ARBA00035463"/>
    </source>
</evidence>
<gene>
    <name evidence="10" type="primary">LOC102517053</name>
</gene>
<comment type="subunit">
    <text evidence="7">Component of the 40S small ribosomal subunit. Part of the small subunit (SSU) processome, composed of more than 70 proteins and the RNA chaperone small nucleolar RNA (snoRNA) U3.</text>
</comment>
<name>A0A8B8RX19_CAMFR</name>
<evidence type="ECO:0000313" key="9">
    <source>
        <dbReference type="Proteomes" id="UP000694856"/>
    </source>
</evidence>
<evidence type="ECO:0000256" key="3">
    <source>
        <dbReference type="ARBA" id="ARBA00022980"/>
    </source>
</evidence>
<dbReference type="RefSeq" id="XP_032322493.1">
    <property type="nucleotide sequence ID" value="XM_032466602.1"/>
</dbReference>
<dbReference type="Pfam" id="PF00164">
    <property type="entry name" value="Ribosom_S12_S23"/>
    <property type="match status" value="1"/>
</dbReference>
<reference evidence="10" key="1">
    <citation type="submission" date="2025-08" db="UniProtKB">
        <authorList>
            <consortium name="RefSeq"/>
        </authorList>
    </citation>
    <scope>IDENTIFICATION</scope>
    <source>
        <tissue evidence="10">Ear skin</tissue>
    </source>
</reference>
<dbReference type="GO" id="GO:0005791">
    <property type="term" value="C:rough endoplasmic reticulum"/>
    <property type="evidence" value="ECO:0007669"/>
    <property type="project" value="UniProtKB-SubCell"/>
</dbReference>
<accession>A0A8B8RX19</accession>
<comment type="subcellular location">
    <subcellularLocation>
        <location evidence="1">Rough endoplasmic reticulum</location>
    </subcellularLocation>
</comment>
<dbReference type="AlphaFoldDB" id="A0A8B8RX19"/>
<dbReference type="FunFam" id="2.40.50.140:FF:000007">
    <property type="entry name" value="40S ribosomal protein S23"/>
    <property type="match status" value="1"/>
</dbReference>
<evidence type="ECO:0000256" key="8">
    <source>
        <dbReference type="RuleBase" id="RU003622"/>
    </source>
</evidence>
<sequence>MGLTSRWTLQEVVLVTAKKLCCHHQDQRWHDNEYKRAHLGTALKASPSGATSQAKGILLEKVKVEARQLKSAIRKVFRDHLIKKSKKLTAFIPNDGCSHFIAENGDVLVAGFGYKCHAGGDIPETHFKVVKVARVSLLALCKGKKKRPRS</sequence>
<evidence type="ECO:0000256" key="4">
    <source>
        <dbReference type="ARBA" id="ARBA00023274"/>
    </source>
</evidence>
<keyword evidence="4 8" id="KW-0687">Ribonucleoprotein</keyword>
<dbReference type="Proteomes" id="UP000694856">
    <property type="component" value="Chromosome 2"/>
</dbReference>
<dbReference type="InterPro" id="IPR006032">
    <property type="entry name" value="Ribosomal_uS12"/>
</dbReference>
<dbReference type="GO" id="GO:0003735">
    <property type="term" value="F:structural constituent of ribosome"/>
    <property type="evidence" value="ECO:0007669"/>
    <property type="project" value="InterPro"/>
</dbReference>
<evidence type="ECO:0000256" key="1">
    <source>
        <dbReference type="ARBA" id="ARBA00004427"/>
    </source>
</evidence>
<protein>
    <recommendedName>
        <fullName evidence="5">Small ribosomal subunit protein uS12</fullName>
    </recommendedName>
    <alternativeName>
        <fullName evidence="6">40S ribosomal protein S23</fullName>
    </alternativeName>
</protein>
<dbReference type="GO" id="GO:0022626">
    <property type="term" value="C:cytosolic ribosome"/>
    <property type="evidence" value="ECO:0007669"/>
    <property type="project" value="UniProtKB-ARBA"/>
</dbReference>
<evidence type="ECO:0000256" key="7">
    <source>
        <dbReference type="ARBA" id="ARBA00046579"/>
    </source>
</evidence>
<dbReference type="SUPFAM" id="SSF50249">
    <property type="entry name" value="Nucleic acid-binding proteins"/>
    <property type="match status" value="1"/>
</dbReference>
<comment type="similarity">
    <text evidence="2 8">Belongs to the universal ribosomal protein uS12 family.</text>
</comment>
<dbReference type="Gene3D" id="2.40.50.140">
    <property type="entry name" value="Nucleic acid-binding proteins"/>
    <property type="match status" value="1"/>
</dbReference>
<proteinExistence type="inferred from homology"/>